<keyword evidence="1" id="KW-0812">Transmembrane</keyword>
<sequence length="91" mass="9168">GEPGGSGPAGVQPAGVSQHCVAWVFWVFFSFIKRILILSILFYRGAAPPQSAAAAGTTWGPQGAVTGHPSGSLCCAAGCCSLSRVWGCGGE</sequence>
<protein>
    <submittedName>
        <fullName evidence="2">Family with sequence similarity 163 member B</fullName>
    </submittedName>
</protein>
<feature type="transmembrane region" description="Helical" evidence="1">
    <location>
        <begin position="23"/>
        <end position="43"/>
    </location>
</feature>
<reference evidence="2" key="2">
    <citation type="submission" date="2025-08" db="UniProtKB">
        <authorList>
            <consortium name="Ensembl"/>
        </authorList>
    </citation>
    <scope>IDENTIFICATION</scope>
</reference>
<keyword evidence="1" id="KW-0472">Membrane</keyword>
<dbReference type="AlphaFoldDB" id="A0A8C3Y7P1"/>
<reference evidence="2" key="3">
    <citation type="submission" date="2025-09" db="UniProtKB">
        <authorList>
            <consortium name="Ensembl"/>
        </authorList>
    </citation>
    <scope>IDENTIFICATION</scope>
</reference>
<dbReference type="Proteomes" id="UP000694563">
    <property type="component" value="Chromosome 21"/>
</dbReference>
<keyword evidence="3" id="KW-1185">Reference proteome</keyword>
<organism evidence="2 3">
    <name type="scientific">Catharus ustulatus</name>
    <name type="common">Russet-backed thrush</name>
    <name type="synonym">Hylocichla ustulatus</name>
    <dbReference type="NCBI Taxonomy" id="91951"/>
    <lineage>
        <taxon>Eukaryota</taxon>
        <taxon>Metazoa</taxon>
        <taxon>Chordata</taxon>
        <taxon>Craniata</taxon>
        <taxon>Vertebrata</taxon>
        <taxon>Euteleostomi</taxon>
        <taxon>Archelosauria</taxon>
        <taxon>Archosauria</taxon>
        <taxon>Dinosauria</taxon>
        <taxon>Saurischia</taxon>
        <taxon>Theropoda</taxon>
        <taxon>Coelurosauria</taxon>
        <taxon>Aves</taxon>
        <taxon>Neognathae</taxon>
        <taxon>Neoaves</taxon>
        <taxon>Telluraves</taxon>
        <taxon>Australaves</taxon>
        <taxon>Passeriformes</taxon>
        <taxon>Turdidae</taxon>
        <taxon>Catharus</taxon>
    </lineage>
</organism>
<evidence type="ECO:0000256" key="1">
    <source>
        <dbReference type="SAM" id="Phobius"/>
    </source>
</evidence>
<proteinExistence type="predicted"/>
<name>A0A8C3Y7P1_CATUS</name>
<evidence type="ECO:0000313" key="2">
    <source>
        <dbReference type="Ensembl" id="ENSCUSP00005023525.1"/>
    </source>
</evidence>
<dbReference type="Ensembl" id="ENSCUST00005024363.1">
    <property type="protein sequence ID" value="ENSCUSP00005023525.1"/>
    <property type="gene ID" value="ENSCUSG00005014773.1"/>
</dbReference>
<evidence type="ECO:0000313" key="3">
    <source>
        <dbReference type="Proteomes" id="UP000694563"/>
    </source>
</evidence>
<reference evidence="2" key="1">
    <citation type="submission" date="2020-10" db="EMBL/GenBank/DDBJ databases">
        <title>Catharus ustulatus (Swainson's thrush) genome, bCatUst1, primary haplotype v2.</title>
        <authorList>
            <person name="Delmore K."/>
            <person name="Vafadar M."/>
            <person name="Formenti G."/>
            <person name="Chow W."/>
            <person name="Pelan S."/>
            <person name="Howe K."/>
            <person name="Rhie A."/>
            <person name="Mountcastle J."/>
            <person name="Haase B."/>
            <person name="Fedrigo O."/>
            <person name="Jarvis E.D."/>
        </authorList>
    </citation>
    <scope>NUCLEOTIDE SEQUENCE [LARGE SCALE GENOMIC DNA]</scope>
</reference>
<accession>A0A8C3Y7P1</accession>
<keyword evidence="1" id="KW-1133">Transmembrane helix</keyword>
<gene>
    <name evidence="2" type="primary">FAM163B</name>
</gene>